<dbReference type="EMBL" id="AKCR02000063">
    <property type="protein sequence ID" value="PKK22364.1"/>
    <property type="molecule type" value="Genomic_DNA"/>
</dbReference>
<keyword evidence="4" id="KW-1015">Disulfide bond</keyword>
<evidence type="ECO:0000256" key="3">
    <source>
        <dbReference type="ARBA" id="ARBA00022525"/>
    </source>
</evidence>
<evidence type="ECO:0000256" key="5">
    <source>
        <dbReference type="SAM" id="SignalP"/>
    </source>
</evidence>
<dbReference type="AlphaFoldDB" id="A0A2I0LY67"/>
<dbReference type="Gene3D" id="2.10.70.10">
    <property type="entry name" value="Complement Module, domain 1"/>
    <property type="match status" value="2"/>
</dbReference>
<protein>
    <submittedName>
        <fullName evidence="6">Putative LOC102086700</fullName>
    </submittedName>
</protein>
<dbReference type="InterPro" id="IPR008735">
    <property type="entry name" value="PSP94"/>
</dbReference>
<evidence type="ECO:0000256" key="4">
    <source>
        <dbReference type="ARBA" id="ARBA00023157"/>
    </source>
</evidence>
<organism evidence="6 7">
    <name type="scientific">Columba livia</name>
    <name type="common">Rock dove</name>
    <dbReference type="NCBI Taxonomy" id="8932"/>
    <lineage>
        <taxon>Eukaryota</taxon>
        <taxon>Metazoa</taxon>
        <taxon>Chordata</taxon>
        <taxon>Craniata</taxon>
        <taxon>Vertebrata</taxon>
        <taxon>Euteleostomi</taxon>
        <taxon>Archelosauria</taxon>
        <taxon>Archosauria</taxon>
        <taxon>Dinosauria</taxon>
        <taxon>Saurischia</taxon>
        <taxon>Theropoda</taxon>
        <taxon>Coelurosauria</taxon>
        <taxon>Aves</taxon>
        <taxon>Neognathae</taxon>
        <taxon>Neoaves</taxon>
        <taxon>Columbimorphae</taxon>
        <taxon>Columbiformes</taxon>
        <taxon>Columbidae</taxon>
        <taxon>Columba</taxon>
    </lineage>
</organism>
<dbReference type="GO" id="GO:0005576">
    <property type="term" value="C:extracellular region"/>
    <property type="evidence" value="ECO:0007669"/>
    <property type="project" value="UniProtKB-SubCell"/>
</dbReference>
<gene>
    <name evidence="6" type="ORF">A306_00010355</name>
</gene>
<dbReference type="Proteomes" id="UP000053872">
    <property type="component" value="Unassembled WGS sequence"/>
</dbReference>
<dbReference type="Pfam" id="PF05825">
    <property type="entry name" value="PSP94"/>
    <property type="match status" value="2"/>
</dbReference>
<keyword evidence="7" id="KW-1185">Reference proteome</keyword>
<feature type="chain" id="PRO_5014159793" evidence="5">
    <location>
        <begin position="21"/>
        <end position="223"/>
    </location>
</feature>
<evidence type="ECO:0000313" key="7">
    <source>
        <dbReference type="Proteomes" id="UP000053872"/>
    </source>
</evidence>
<sequence>MKNFLAFIVAMGIIVTLGDAYCFSKMHKPGEATKGCTLDGKLYPFGEIARTENCFRCSCSKDGMRCCSLFHTPVNYDKENCKTVFNKNSCDYDVVQISDPSKLCPIYSRKTILASLLVLAISVTPSNADCFSEPLNPGMSHGEQTGCLDSNGELHEFGTHWTNTDCYYCFCTWSGIDCCSTFVRPVGYDEEKCVSIFNKETCTYKVVEKEDHSKECPAYAAVG</sequence>
<accession>A0A2I0LY67</accession>
<dbReference type="PANTHER" id="PTHR10500:SF7">
    <property type="entry name" value="BETA-MICROSEMINOPROTEIN"/>
    <property type="match status" value="1"/>
</dbReference>
<keyword evidence="5" id="KW-0732">Signal</keyword>
<comment type="similarity">
    <text evidence="2">Belongs to the beta-microseminoprotein family.</text>
</comment>
<evidence type="ECO:0000313" key="6">
    <source>
        <dbReference type="EMBL" id="PKK22364.1"/>
    </source>
</evidence>
<feature type="signal peptide" evidence="5">
    <location>
        <begin position="1"/>
        <end position="20"/>
    </location>
</feature>
<evidence type="ECO:0000256" key="2">
    <source>
        <dbReference type="ARBA" id="ARBA00010352"/>
    </source>
</evidence>
<proteinExistence type="inferred from homology"/>
<dbReference type="InParanoid" id="A0A2I0LY67"/>
<evidence type="ECO:0000256" key="1">
    <source>
        <dbReference type="ARBA" id="ARBA00004613"/>
    </source>
</evidence>
<keyword evidence="3" id="KW-0964">Secreted</keyword>
<comment type="caution">
    <text evidence="6">The sequence shown here is derived from an EMBL/GenBank/DDBJ whole genome shotgun (WGS) entry which is preliminary data.</text>
</comment>
<comment type="subcellular location">
    <subcellularLocation>
        <location evidence="1">Secreted</location>
    </subcellularLocation>
</comment>
<dbReference type="PANTHER" id="PTHR10500">
    <property type="entry name" value="BETA-MICROSEMINOPROTEIN"/>
    <property type="match status" value="1"/>
</dbReference>
<dbReference type="Gene3D" id="2.20.25.590">
    <property type="match status" value="2"/>
</dbReference>
<reference evidence="6 7" key="1">
    <citation type="journal article" date="2013" name="Science">
        <title>Genomic diversity and evolution of the head crest in the rock pigeon.</title>
        <authorList>
            <person name="Shapiro M.D."/>
            <person name="Kronenberg Z."/>
            <person name="Li C."/>
            <person name="Domyan E.T."/>
            <person name="Pan H."/>
            <person name="Campbell M."/>
            <person name="Tan H."/>
            <person name="Huff C.D."/>
            <person name="Hu H."/>
            <person name="Vickrey A.I."/>
            <person name="Nielsen S.C."/>
            <person name="Stringham S.A."/>
            <person name="Hu H."/>
            <person name="Willerslev E."/>
            <person name="Gilbert M.T."/>
            <person name="Yandell M."/>
            <person name="Zhang G."/>
            <person name="Wang J."/>
        </authorList>
    </citation>
    <scope>NUCLEOTIDE SEQUENCE [LARGE SCALE GENOMIC DNA]</scope>
    <source>
        <tissue evidence="6">Blood</tissue>
    </source>
</reference>
<name>A0A2I0LY67_COLLI</name>